<dbReference type="InterPro" id="IPR039247">
    <property type="entry name" value="KhpB"/>
</dbReference>
<keyword evidence="3" id="KW-1185">Reference proteome</keyword>
<dbReference type="KEGG" id="top:TOPB45_0591"/>
<dbReference type="SMART" id="SM01245">
    <property type="entry name" value="Jag_N"/>
    <property type="match status" value="1"/>
</dbReference>
<dbReference type="STRING" id="795359.TOPB45_0591"/>
<dbReference type="EMBL" id="CP002829">
    <property type="protein sequence ID" value="AEH22693.1"/>
    <property type="molecule type" value="Genomic_DNA"/>
</dbReference>
<dbReference type="Gene3D" id="3.30.1370.50">
    <property type="entry name" value="R3H-like domain"/>
    <property type="match status" value="1"/>
</dbReference>
<feature type="domain" description="RNA-binding protein KhpB N-terminal" evidence="1">
    <location>
        <begin position="4"/>
        <end position="56"/>
    </location>
</feature>
<dbReference type="Gene3D" id="3.30.300.20">
    <property type="match status" value="1"/>
</dbReference>
<proteinExistence type="predicted"/>
<dbReference type="InterPro" id="IPR032782">
    <property type="entry name" value="KhpB_N"/>
</dbReference>
<dbReference type="OrthoDB" id="9794483at2"/>
<dbReference type="Pfam" id="PF14804">
    <property type="entry name" value="Jag_N"/>
    <property type="match status" value="1"/>
</dbReference>
<dbReference type="AlphaFoldDB" id="F8C4M7"/>
<dbReference type="InterPro" id="IPR015946">
    <property type="entry name" value="KH_dom-like_a/b"/>
</dbReference>
<dbReference type="InterPro" id="IPR036867">
    <property type="entry name" value="R3H_dom_sf"/>
</dbReference>
<accession>F8C4M7</accession>
<dbReference type="InterPro" id="IPR038247">
    <property type="entry name" value="Jag_N_dom_sf"/>
</dbReference>
<dbReference type="Gene3D" id="3.30.30.80">
    <property type="entry name" value="probable RNA-binding protein from clostridium symbiosum atcc 14940"/>
    <property type="match status" value="1"/>
</dbReference>
<dbReference type="PANTHER" id="PTHR35800:SF1">
    <property type="entry name" value="RNA-BINDING PROTEIN KHPB"/>
    <property type="match status" value="1"/>
</dbReference>
<dbReference type="Proteomes" id="UP000006583">
    <property type="component" value="Chromosome"/>
</dbReference>
<dbReference type="PANTHER" id="PTHR35800">
    <property type="entry name" value="PROTEIN JAG"/>
    <property type="match status" value="1"/>
</dbReference>
<evidence type="ECO:0000259" key="1">
    <source>
        <dbReference type="SMART" id="SM01245"/>
    </source>
</evidence>
<dbReference type="RefSeq" id="WP_013909393.1">
    <property type="nucleotide sequence ID" value="NC_015682.1"/>
</dbReference>
<dbReference type="HOGENOM" id="CLU_042512_0_1_0"/>
<dbReference type="GO" id="GO:0003723">
    <property type="term" value="F:RNA binding"/>
    <property type="evidence" value="ECO:0007669"/>
    <property type="project" value="InterPro"/>
</dbReference>
<sequence>MEKELEGKSLDQLIEVACQELGCIPEDLELEILEFSSSSGLLGIPGKKIRIKARIKTDKVLSERANRALMFLKELLNYADFKIDVKANILKDKMQVEILLSGEDIKYLIQNGAEPLTALEFLTNKVVARALGVGPKIVLKLEGIDIEKEKKLVNAVRRAIEKIKTNKEPQIIKISSQREQRIVVNIVKQEENIDYKIEGEGKQKKVILNWKE</sequence>
<evidence type="ECO:0000313" key="3">
    <source>
        <dbReference type="Proteomes" id="UP000006583"/>
    </source>
</evidence>
<evidence type="ECO:0000313" key="2">
    <source>
        <dbReference type="EMBL" id="AEH22693.1"/>
    </source>
</evidence>
<dbReference type="eggNOG" id="COG1847">
    <property type="taxonomic scope" value="Bacteria"/>
</dbReference>
<gene>
    <name evidence="2" type="ordered locus">TOPB45_0591</name>
</gene>
<dbReference type="PATRIC" id="fig|795359.3.peg.601"/>
<reference evidence="2 3" key="1">
    <citation type="journal article" date="2013" name="Genome Announc.">
        <title>Complete genome sequence of the hyperthermophilic sulfate-reducing bacterium Thermodesulfobacterium geofontis OPF15T.</title>
        <authorList>
            <person name="Elkins J.G."/>
            <person name="Hamilton-Brehm S.D."/>
            <person name="Lucas S."/>
            <person name="Han J."/>
            <person name="Lapidus A."/>
            <person name="Cheng J.F."/>
            <person name="Goodwin L.A."/>
            <person name="Pitluck S."/>
            <person name="Peters L."/>
            <person name="Mikhailova N."/>
            <person name="Davenport K.W."/>
            <person name="Detter J.C."/>
            <person name="Han C.S."/>
            <person name="Tapia R."/>
            <person name="Land M.L."/>
            <person name="Hauser L."/>
            <person name="Kyrpides N.C."/>
            <person name="Ivanova N.N."/>
            <person name="Pagani I."/>
            <person name="Bruce D."/>
            <person name="Woyke T."/>
            <person name="Cottingham R.W."/>
        </authorList>
    </citation>
    <scope>NUCLEOTIDE SEQUENCE [LARGE SCALE GENOMIC DNA]</scope>
    <source>
        <strain evidence="2 3">OPF15</strain>
    </source>
</reference>
<protein>
    <recommendedName>
        <fullName evidence="1">RNA-binding protein KhpB N-terminal domain-containing protein</fullName>
    </recommendedName>
</protein>
<organism evidence="2 3">
    <name type="scientific">Thermodesulfobacterium geofontis (strain OPF15)</name>
    <dbReference type="NCBI Taxonomy" id="795359"/>
    <lineage>
        <taxon>Bacteria</taxon>
        <taxon>Pseudomonadati</taxon>
        <taxon>Thermodesulfobacteriota</taxon>
        <taxon>Thermodesulfobacteria</taxon>
        <taxon>Thermodesulfobacteriales</taxon>
        <taxon>Thermodesulfobacteriaceae</taxon>
        <taxon>Thermodesulfobacterium</taxon>
    </lineage>
</organism>
<name>F8C4M7_THEGP</name>